<dbReference type="GO" id="GO:0016740">
    <property type="term" value="F:transferase activity"/>
    <property type="evidence" value="ECO:0007669"/>
    <property type="project" value="UniProtKB-KW"/>
</dbReference>
<dbReference type="AlphaFoldDB" id="A0A1G7BJC3"/>
<organism evidence="1 2">
    <name type="scientific">Rhodococcus tukisamuensis</name>
    <dbReference type="NCBI Taxonomy" id="168276"/>
    <lineage>
        <taxon>Bacteria</taxon>
        <taxon>Bacillati</taxon>
        <taxon>Actinomycetota</taxon>
        <taxon>Actinomycetes</taxon>
        <taxon>Mycobacteriales</taxon>
        <taxon>Nocardiaceae</taxon>
        <taxon>Rhodococcus</taxon>
    </lineage>
</organism>
<keyword evidence="2" id="KW-1185">Reference proteome</keyword>
<dbReference type="SUPFAM" id="SSF55729">
    <property type="entry name" value="Acyl-CoA N-acyltransferases (Nat)"/>
    <property type="match status" value="1"/>
</dbReference>
<gene>
    <name evidence="1" type="ORF">SAMN05444580_11356</name>
</gene>
<name>A0A1G7BJC3_9NOCA</name>
<dbReference type="STRING" id="168276.SAMN05444580_11356"/>
<dbReference type="Gene3D" id="3.40.630.30">
    <property type="match status" value="1"/>
</dbReference>
<dbReference type="InterPro" id="IPR016181">
    <property type="entry name" value="Acyl_CoA_acyltransferase"/>
</dbReference>
<accession>A0A1G7BJC3</accession>
<sequence length="198" mass="22429">MSPVGTNTTPHIVELSAPQLRSRLDEALAVYIKAMGYPDGTERHRAPMWTEHTARPGWRGVAALLPEETSPERDVLVGISYGYRGGPHQWWHQQVRQGLRRSGATEEQVHAILDDYFELTELHVSPLAQGHRTGEALLRRLLDGRPESTVLLSTPEVHGEDNRAWRLYRRLGFTDVVRHFTFAGDSRPFAVLGRRLPL</sequence>
<dbReference type="Proteomes" id="UP000199417">
    <property type="component" value="Unassembled WGS sequence"/>
</dbReference>
<dbReference type="RefSeq" id="WP_371851184.1">
    <property type="nucleotide sequence ID" value="NZ_FNAB01000013.1"/>
</dbReference>
<keyword evidence="1" id="KW-0808">Transferase</keyword>
<reference evidence="1 2" key="1">
    <citation type="submission" date="2016-10" db="EMBL/GenBank/DDBJ databases">
        <authorList>
            <person name="de Groot N.N."/>
        </authorList>
    </citation>
    <scope>NUCLEOTIDE SEQUENCE [LARGE SCALE GENOMIC DNA]</scope>
    <source>
        <strain evidence="1 2">JCM 11308</strain>
    </source>
</reference>
<evidence type="ECO:0000313" key="1">
    <source>
        <dbReference type="EMBL" id="SDE26790.1"/>
    </source>
</evidence>
<evidence type="ECO:0000313" key="2">
    <source>
        <dbReference type="Proteomes" id="UP000199417"/>
    </source>
</evidence>
<protein>
    <submittedName>
        <fullName evidence="1">Acetyltransferase (GNAT) family protein</fullName>
    </submittedName>
</protein>
<proteinExistence type="predicted"/>
<dbReference type="EMBL" id="FNAB01000013">
    <property type="protein sequence ID" value="SDE26790.1"/>
    <property type="molecule type" value="Genomic_DNA"/>
</dbReference>